<dbReference type="NCBIfam" id="TIGR00052">
    <property type="entry name" value="nudix-type nucleoside diphosphatase, YffH/AdpP family"/>
    <property type="match status" value="1"/>
</dbReference>
<keyword evidence="17" id="KW-1185">Reference proteome</keyword>
<gene>
    <name evidence="16" type="ORF">SAMN04488070_0045</name>
</gene>
<feature type="binding site" evidence="13">
    <location>
        <position position="158"/>
    </location>
    <ligand>
        <name>Mg(2+)</name>
        <dbReference type="ChEBI" id="CHEBI:18420"/>
        <label>1</label>
    </ligand>
</feature>
<evidence type="ECO:0000256" key="6">
    <source>
        <dbReference type="ARBA" id="ARBA00022801"/>
    </source>
</evidence>
<evidence type="ECO:0000256" key="7">
    <source>
        <dbReference type="ARBA" id="ARBA00022842"/>
    </source>
</evidence>
<sequence>MQKYHQNDVKIIEKTPIREGFLSIYKLQLQHRLFAGEWSPVFEREVMDRGHAVVVLPYDPSNDALVVLEQFRVGALDTGASPWLLEFVAGMYDSHDETAEQVAHRELEEEAGLTTDSLHYALTYLSTPGGCTEKISIFIALVDSSKAARHAGLATENEDIRVHVLPFGDVVQLLEAGKINNAASVIGLQWLQLHKRQFEDL</sequence>
<evidence type="ECO:0000256" key="5">
    <source>
        <dbReference type="ARBA" id="ARBA00022723"/>
    </source>
</evidence>
<evidence type="ECO:0000313" key="17">
    <source>
        <dbReference type="Proteomes" id="UP000199424"/>
    </source>
</evidence>
<evidence type="ECO:0000256" key="4">
    <source>
        <dbReference type="ARBA" id="ARBA00013297"/>
    </source>
</evidence>
<dbReference type="GO" id="GO:0046872">
    <property type="term" value="F:metal ion binding"/>
    <property type="evidence" value="ECO:0007669"/>
    <property type="project" value="UniProtKB-KW"/>
</dbReference>
<comment type="similarity">
    <text evidence="2">Belongs to the Nudix hydrolase family. NudF subfamily.</text>
</comment>
<evidence type="ECO:0000256" key="10">
    <source>
        <dbReference type="ARBA" id="ARBA00030308"/>
    </source>
</evidence>
<dbReference type="InterPro" id="IPR015797">
    <property type="entry name" value="NUDIX_hydrolase-like_dom_sf"/>
</dbReference>
<feature type="binding site" evidence="13">
    <location>
        <position position="106"/>
    </location>
    <ligand>
        <name>Mg(2+)</name>
        <dbReference type="ChEBI" id="CHEBI:18420"/>
        <label>1</label>
    </ligand>
</feature>
<dbReference type="GO" id="GO:0019693">
    <property type="term" value="P:ribose phosphate metabolic process"/>
    <property type="evidence" value="ECO:0007669"/>
    <property type="project" value="TreeGrafter"/>
</dbReference>
<evidence type="ECO:0000256" key="13">
    <source>
        <dbReference type="PIRSR" id="PIRSR604385-2"/>
    </source>
</evidence>
<feature type="binding site" evidence="13">
    <location>
        <position position="89"/>
    </location>
    <ligand>
        <name>Mg(2+)</name>
        <dbReference type="ChEBI" id="CHEBI:18420"/>
        <label>1</label>
    </ligand>
</feature>
<proteinExistence type="inferred from homology"/>
<dbReference type="AlphaFoldDB" id="A0A1I6G2A1"/>
<comment type="catalytic activity">
    <reaction evidence="12">
        <text>ADP-D-ribose + H2O = D-ribose 5-phosphate + AMP + 2 H(+)</text>
        <dbReference type="Rhea" id="RHEA:10412"/>
        <dbReference type="ChEBI" id="CHEBI:15377"/>
        <dbReference type="ChEBI" id="CHEBI:15378"/>
        <dbReference type="ChEBI" id="CHEBI:57967"/>
        <dbReference type="ChEBI" id="CHEBI:78346"/>
        <dbReference type="ChEBI" id="CHEBI:456215"/>
        <dbReference type="EC" id="3.6.1.13"/>
    </reaction>
</comment>
<organism evidence="16 17">
    <name type="scientific">Pseudidiomarina maritima</name>
    <dbReference type="NCBI Taxonomy" id="519453"/>
    <lineage>
        <taxon>Bacteria</taxon>
        <taxon>Pseudomonadati</taxon>
        <taxon>Pseudomonadota</taxon>
        <taxon>Gammaproteobacteria</taxon>
        <taxon>Alteromonadales</taxon>
        <taxon>Idiomarinaceae</taxon>
        <taxon>Pseudidiomarina</taxon>
    </lineage>
</organism>
<comment type="function">
    <text evidence="8">Acts on ADP-mannose and ADP-glucose as well as ADP-ribose. Prevents glycogen biosynthesis. The reaction catalyzed by this enzyme is a limiting step of the gluconeogenic process.</text>
</comment>
<dbReference type="GO" id="GO:0006753">
    <property type="term" value="P:nucleoside phosphate metabolic process"/>
    <property type="evidence" value="ECO:0007669"/>
    <property type="project" value="TreeGrafter"/>
</dbReference>
<keyword evidence="7 13" id="KW-0460">Magnesium</keyword>
<dbReference type="RefSeq" id="WP_092856785.1">
    <property type="nucleotide sequence ID" value="NZ_FOYU01000001.1"/>
</dbReference>
<keyword evidence="6" id="KW-0378">Hydrolase</keyword>
<evidence type="ECO:0000256" key="3">
    <source>
        <dbReference type="ARBA" id="ARBA00012453"/>
    </source>
</evidence>
<evidence type="ECO:0000256" key="1">
    <source>
        <dbReference type="ARBA" id="ARBA00001946"/>
    </source>
</evidence>
<feature type="domain" description="Nudix hydrolase" evidence="15">
    <location>
        <begin position="48"/>
        <end position="187"/>
    </location>
</feature>
<comment type="cofactor">
    <cofactor evidence="1 13">
        <name>Mg(2+)</name>
        <dbReference type="ChEBI" id="CHEBI:18420"/>
    </cofactor>
</comment>
<feature type="binding site" evidence="13">
    <location>
        <position position="110"/>
    </location>
    <ligand>
        <name>Mg(2+)</name>
        <dbReference type="ChEBI" id="CHEBI:18420"/>
        <label>1</label>
    </ligand>
</feature>
<dbReference type="PROSITE" id="PS51462">
    <property type="entry name" value="NUDIX"/>
    <property type="match status" value="1"/>
</dbReference>
<evidence type="ECO:0000256" key="2">
    <source>
        <dbReference type="ARBA" id="ARBA00007482"/>
    </source>
</evidence>
<evidence type="ECO:0000313" key="16">
    <source>
        <dbReference type="EMBL" id="SFR36314.1"/>
    </source>
</evidence>
<dbReference type="GO" id="GO:0047631">
    <property type="term" value="F:ADP-ribose diphosphatase activity"/>
    <property type="evidence" value="ECO:0007669"/>
    <property type="project" value="UniProtKB-EC"/>
</dbReference>
<keyword evidence="5 13" id="KW-0479">Metal-binding</keyword>
<dbReference type="Pfam" id="PF00293">
    <property type="entry name" value="NUDIX"/>
    <property type="match status" value="1"/>
</dbReference>
<dbReference type="GO" id="GO:0005829">
    <property type="term" value="C:cytosol"/>
    <property type="evidence" value="ECO:0007669"/>
    <property type="project" value="TreeGrafter"/>
</dbReference>
<accession>A0A1I6G2A1</accession>
<dbReference type="InterPro" id="IPR000086">
    <property type="entry name" value="NUDIX_hydrolase_dom"/>
</dbReference>
<dbReference type="Proteomes" id="UP000199424">
    <property type="component" value="Unassembled WGS sequence"/>
</dbReference>
<evidence type="ECO:0000256" key="11">
    <source>
        <dbReference type="ARBA" id="ARBA00033056"/>
    </source>
</evidence>
<evidence type="ECO:0000256" key="14">
    <source>
        <dbReference type="PIRSR" id="PIRSR604385-3"/>
    </source>
</evidence>
<dbReference type="PANTHER" id="PTHR11839:SF5">
    <property type="entry name" value="ADP-RIBOSE PYROPHOSPHATASE"/>
    <property type="match status" value="1"/>
</dbReference>
<dbReference type="GO" id="GO:0019144">
    <property type="term" value="F:ADP-sugar diphosphatase activity"/>
    <property type="evidence" value="ECO:0007669"/>
    <property type="project" value="TreeGrafter"/>
</dbReference>
<evidence type="ECO:0000259" key="15">
    <source>
        <dbReference type="PROSITE" id="PS51462"/>
    </source>
</evidence>
<dbReference type="InterPro" id="IPR004385">
    <property type="entry name" value="NDP_pyrophosphatase"/>
</dbReference>
<evidence type="ECO:0000256" key="8">
    <source>
        <dbReference type="ARBA" id="ARBA00025164"/>
    </source>
</evidence>
<dbReference type="Gene3D" id="3.90.79.10">
    <property type="entry name" value="Nucleoside Triphosphate Pyrophosphohydrolase"/>
    <property type="match status" value="1"/>
</dbReference>
<dbReference type="CDD" id="cd24155">
    <property type="entry name" value="NUDIX_ADPRase"/>
    <property type="match status" value="1"/>
</dbReference>
<name>A0A1I6G2A1_9GAMM</name>
<dbReference type="SUPFAM" id="SSF55811">
    <property type="entry name" value="Nudix"/>
    <property type="match status" value="1"/>
</dbReference>
<dbReference type="PANTHER" id="PTHR11839">
    <property type="entry name" value="UDP/ADP-SUGAR PYROPHOSPHATASE"/>
    <property type="match status" value="1"/>
</dbReference>
<reference evidence="17" key="1">
    <citation type="submission" date="2016-10" db="EMBL/GenBank/DDBJ databases">
        <authorList>
            <person name="Varghese N."/>
            <person name="Submissions S."/>
        </authorList>
    </citation>
    <scope>NUCLEOTIDE SEQUENCE [LARGE SCALE GENOMIC DNA]</scope>
    <source>
        <strain evidence="17">CGMCC 1.7285</strain>
    </source>
</reference>
<evidence type="ECO:0000256" key="9">
    <source>
        <dbReference type="ARBA" id="ARBA00030162"/>
    </source>
</evidence>
<dbReference type="EMBL" id="FOYU01000001">
    <property type="protein sequence ID" value="SFR36314.1"/>
    <property type="molecule type" value="Genomic_DNA"/>
</dbReference>
<feature type="short sequence motif" description="Nudix box" evidence="14">
    <location>
        <begin position="90"/>
        <end position="113"/>
    </location>
</feature>
<dbReference type="EC" id="3.6.1.13" evidence="3"/>
<evidence type="ECO:0000256" key="12">
    <source>
        <dbReference type="ARBA" id="ARBA00049546"/>
    </source>
</evidence>
<protein>
    <recommendedName>
        <fullName evidence="4">ADP-ribose pyrophosphatase</fullName>
        <ecNumber evidence="3">3.6.1.13</ecNumber>
    </recommendedName>
    <alternativeName>
        <fullName evidence="9">ADP-ribose diphosphatase</fullName>
    </alternativeName>
    <alternativeName>
        <fullName evidence="11">ADP-ribose phosphohydrolase</fullName>
    </alternativeName>
    <alternativeName>
        <fullName evidence="10">Adenosine diphosphoribose pyrophosphatase</fullName>
    </alternativeName>
</protein>